<dbReference type="InterPro" id="IPR029068">
    <property type="entry name" value="Glyas_Bleomycin-R_OHBP_Dase"/>
</dbReference>
<dbReference type="InterPro" id="IPR050383">
    <property type="entry name" value="GlyoxalaseI/FosfomycinResist"/>
</dbReference>
<dbReference type="SUPFAM" id="SSF54593">
    <property type="entry name" value="Glyoxalase/Bleomycin resistance protein/Dihydroxybiphenyl dioxygenase"/>
    <property type="match status" value="1"/>
</dbReference>
<protein>
    <submittedName>
        <fullName evidence="2">Glyoxalase domain-containing protein 5</fullName>
    </submittedName>
</protein>
<dbReference type="AlphaFoldDB" id="F8L6S3"/>
<proteinExistence type="predicted"/>
<dbReference type="KEGG" id="sng:SNE_A05440"/>
<evidence type="ECO:0000259" key="1">
    <source>
        <dbReference type="PROSITE" id="PS51819"/>
    </source>
</evidence>
<dbReference type="eggNOG" id="COG0346">
    <property type="taxonomic scope" value="Bacteria"/>
</dbReference>
<dbReference type="PANTHER" id="PTHR21366">
    <property type="entry name" value="GLYOXALASE FAMILY PROTEIN"/>
    <property type="match status" value="1"/>
</dbReference>
<organism evidence="2 3">
    <name type="scientific">Simkania negevensis (strain ATCC VR-1471 / DSM 27360 / Z)</name>
    <dbReference type="NCBI Taxonomy" id="331113"/>
    <lineage>
        <taxon>Bacteria</taxon>
        <taxon>Pseudomonadati</taxon>
        <taxon>Chlamydiota</taxon>
        <taxon>Chlamydiia</taxon>
        <taxon>Parachlamydiales</taxon>
        <taxon>Simkaniaceae</taxon>
        <taxon>Simkania</taxon>
    </lineage>
</organism>
<dbReference type="PANTHER" id="PTHR21366:SF14">
    <property type="entry name" value="GLYOXALASE DOMAIN-CONTAINING PROTEIN 5"/>
    <property type="match status" value="1"/>
</dbReference>
<sequence>MVKLSALDHLVITTRQIEKMILFYVEILGMEEITFGEGRKALKFGSQKINLHEVGKEFAPHANKPTPGSQDICFITSTPLENWLSHLNKKKVPVEEGPVRRTGAIGPIQSIYLRDPDHNLIEIDYVVASH</sequence>
<feature type="domain" description="VOC" evidence="1">
    <location>
        <begin position="6"/>
        <end position="126"/>
    </location>
</feature>
<dbReference type="CDD" id="cd07253">
    <property type="entry name" value="GLOD5"/>
    <property type="match status" value="1"/>
</dbReference>
<dbReference type="Proteomes" id="UP000000496">
    <property type="component" value="Chromosome gsn.131"/>
</dbReference>
<dbReference type="HOGENOM" id="CLU_046006_4_3_0"/>
<dbReference type="Pfam" id="PF00903">
    <property type="entry name" value="Glyoxalase"/>
    <property type="match status" value="1"/>
</dbReference>
<dbReference type="InterPro" id="IPR037523">
    <property type="entry name" value="VOC_core"/>
</dbReference>
<dbReference type="PROSITE" id="PS51819">
    <property type="entry name" value="VOC"/>
    <property type="match status" value="1"/>
</dbReference>
<reference key="1">
    <citation type="journal article" date="2011" name="Mol. Biol. Evol.">
        <title>Unity in variety -- the pan-genome of the Chlamydiae.</title>
        <authorList>
            <person name="Collingro A."/>
            <person name="Tischler P."/>
            <person name="Weinmaier T."/>
            <person name="Penz T."/>
            <person name="Heinz E."/>
            <person name="Brunham R.C."/>
            <person name="Read T.D."/>
            <person name="Bavoil P.M."/>
            <person name="Sachse K."/>
            <person name="Kahane S."/>
            <person name="Friedman M.G."/>
            <person name="Rattei T."/>
            <person name="Myers G.S.A."/>
            <person name="Horn M."/>
        </authorList>
    </citation>
    <scope>NUCLEOTIDE SEQUENCE</scope>
    <source>
        <strain>Z</strain>
    </source>
</reference>
<dbReference type="InterPro" id="IPR004360">
    <property type="entry name" value="Glyas_Fos-R_dOase_dom"/>
</dbReference>
<reference evidence="2 3" key="2">
    <citation type="journal article" date="2011" name="Mol. Biol. Evol.">
        <title>Unity in variety--the pan-genome of the Chlamydiae.</title>
        <authorList>
            <person name="Collingro A."/>
            <person name="Tischler P."/>
            <person name="Weinmaier T."/>
            <person name="Penz T."/>
            <person name="Heinz E."/>
            <person name="Brunham R.C."/>
            <person name="Read T.D."/>
            <person name="Bavoil P.M."/>
            <person name="Sachse K."/>
            <person name="Kahane S."/>
            <person name="Friedman M.G."/>
            <person name="Rattei T."/>
            <person name="Myers G.S."/>
            <person name="Horn M."/>
        </authorList>
    </citation>
    <scope>NUCLEOTIDE SEQUENCE [LARGE SCALE GENOMIC DNA]</scope>
    <source>
        <strain evidence="3">ATCC VR-1471 / Z</strain>
    </source>
</reference>
<dbReference type="STRING" id="331113.SNE_A05440"/>
<dbReference type="Gene3D" id="3.10.180.10">
    <property type="entry name" value="2,3-Dihydroxybiphenyl 1,2-Dioxygenase, domain 1"/>
    <property type="match status" value="1"/>
</dbReference>
<dbReference type="EMBL" id="FR872582">
    <property type="protein sequence ID" value="CCB88421.1"/>
    <property type="molecule type" value="Genomic_DNA"/>
</dbReference>
<evidence type="ECO:0000313" key="2">
    <source>
        <dbReference type="EMBL" id="CCB88421.1"/>
    </source>
</evidence>
<accession>F8L6S3</accession>
<name>F8L6S3_SIMNZ</name>
<gene>
    <name evidence="2" type="primary">glod5</name>
    <name evidence="2" type="ordered locus">SNE_A05440</name>
</gene>
<dbReference type="RefSeq" id="WP_013942888.1">
    <property type="nucleotide sequence ID" value="NC_015713.1"/>
</dbReference>
<keyword evidence="3" id="KW-1185">Reference proteome</keyword>
<evidence type="ECO:0000313" key="3">
    <source>
        <dbReference type="Proteomes" id="UP000000496"/>
    </source>
</evidence>